<name>A0A1H0MID0_9SPHI</name>
<dbReference type="Gene3D" id="2.60.120.330">
    <property type="entry name" value="B-lactam Antibiotic, Isopenicillin N Synthase, Chain"/>
    <property type="match status" value="1"/>
</dbReference>
<dbReference type="SUPFAM" id="SSF51197">
    <property type="entry name" value="Clavaminate synthase-like"/>
    <property type="match status" value="1"/>
</dbReference>
<sequence length="230" mass="26457">MLPTHIKFTFQYDRKQLQQELDYCLQREWPLHFNSQDFNGDWRSISLRSISGLTNDIYAHAGQGAYQDTPLLAETPYIKEIIDSWKCEKEAIRLLALAPGSVIKPHRDPGCAYKDGVLRIHIPVVTNPGVKFTVNNHELRLNEGECWYMDFSSTHSIVNEGLSTRVHLIIDGIRNDWTDQLFEKHGYEISKEPKANEFDEETRNKIIAELERQDTDAARSIIANLKGITS</sequence>
<dbReference type="Pfam" id="PF05118">
    <property type="entry name" value="Asp_Arg_Hydrox"/>
    <property type="match status" value="1"/>
</dbReference>
<accession>A0A1H0MID0</accession>
<gene>
    <name evidence="2" type="ORF">SAMN05421820_1246</name>
</gene>
<organism evidence="2 3">
    <name type="scientific">Pedobacter steynii</name>
    <dbReference type="NCBI Taxonomy" id="430522"/>
    <lineage>
        <taxon>Bacteria</taxon>
        <taxon>Pseudomonadati</taxon>
        <taxon>Bacteroidota</taxon>
        <taxon>Sphingobacteriia</taxon>
        <taxon>Sphingobacteriales</taxon>
        <taxon>Sphingobacteriaceae</taxon>
        <taxon>Pedobacter</taxon>
    </lineage>
</organism>
<evidence type="ECO:0000259" key="1">
    <source>
        <dbReference type="Pfam" id="PF05118"/>
    </source>
</evidence>
<dbReference type="RefSeq" id="WP_074613145.1">
    <property type="nucleotide sequence ID" value="NZ_FNGY01000024.1"/>
</dbReference>
<dbReference type="EMBL" id="FNGY01000024">
    <property type="protein sequence ID" value="SDO80124.1"/>
    <property type="molecule type" value="Genomic_DNA"/>
</dbReference>
<dbReference type="AlphaFoldDB" id="A0A1H0MID0"/>
<dbReference type="OrthoDB" id="1441538at2"/>
<dbReference type="InterPro" id="IPR027443">
    <property type="entry name" value="IPNS-like_sf"/>
</dbReference>
<protein>
    <submittedName>
        <fullName evidence="2">Aspartyl/Asparaginyl beta-hydroxylase</fullName>
    </submittedName>
</protein>
<evidence type="ECO:0000313" key="2">
    <source>
        <dbReference type="EMBL" id="SDO80124.1"/>
    </source>
</evidence>
<dbReference type="Proteomes" id="UP000183200">
    <property type="component" value="Unassembled WGS sequence"/>
</dbReference>
<dbReference type="InterPro" id="IPR007803">
    <property type="entry name" value="Asp/Arg/Pro-Hydrxlase"/>
</dbReference>
<keyword evidence="3" id="KW-1185">Reference proteome</keyword>
<reference evidence="3" key="1">
    <citation type="submission" date="2016-10" db="EMBL/GenBank/DDBJ databases">
        <authorList>
            <person name="Varghese N."/>
            <person name="Submissions S."/>
        </authorList>
    </citation>
    <scope>NUCLEOTIDE SEQUENCE [LARGE SCALE GENOMIC DNA]</scope>
    <source>
        <strain evidence="3">DSM 19110</strain>
    </source>
</reference>
<evidence type="ECO:0000313" key="3">
    <source>
        <dbReference type="Proteomes" id="UP000183200"/>
    </source>
</evidence>
<feature type="domain" description="Aspartyl/asparaginy/proline hydroxylase" evidence="1">
    <location>
        <begin position="15"/>
        <end position="174"/>
    </location>
</feature>
<proteinExistence type="predicted"/>